<evidence type="ECO:0000256" key="3">
    <source>
        <dbReference type="SAM" id="MobiDB-lite"/>
    </source>
</evidence>
<proteinExistence type="inferred from homology"/>
<dbReference type="GO" id="GO:0006508">
    <property type="term" value="P:proteolysis"/>
    <property type="evidence" value="ECO:0007669"/>
    <property type="project" value="InterPro"/>
</dbReference>
<dbReference type="InterPro" id="IPR050966">
    <property type="entry name" value="Glutamyl_endopeptidase"/>
</dbReference>
<dbReference type="GO" id="GO:0004252">
    <property type="term" value="F:serine-type endopeptidase activity"/>
    <property type="evidence" value="ECO:0007669"/>
    <property type="project" value="InterPro"/>
</dbReference>
<evidence type="ECO:0000256" key="1">
    <source>
        <dbReference type="ARBA" id="ARBA00007664"/>
    </source>
</evidence>
<dbReference type="Gene3D" id="2.40.10.10">
    <property type="entry name" value="Trypsin-like serine proteases"/>
    <property type="match status" value="2"/>
</dbReference>
<dbReference type="OMA" id="MWETSCP"/>
<dbReference type="InterPro" id="IPR018114">
    <property type="entry name" value="TRYPSIN_HIS"/>
</dbReference>
<keyword evidence="2 4" id="KW-0732">Signal</keyword>
<dbReference type="OrthoDB" id="10037376at2759"/>
<feature type="chain" id="PRO_5034716624" evidence="4">
    <location>
        <begin position="21"/>
        <end position="533"/>
    </location>
</feature>
<accession>A0A8B7YUB3</accession>
<name>A0A8B7YUB3_ACAPL</name>
<feature type="region of interest" description="Disordered" evidence="3">
    <location>
        <begin position="214"/>
        <end position="234"/>
    </location>
</feature>
<dbReference type="Pfam" id="PF13365">
    <property type="entry name" value="Trypsin_2"/>
    <property type="match status" value="1"/>
</dbReference>
<sequence length="533" mass="59832">MAHWKLQVLLLSIIITLLFAVSVAAASNKVKLDEINSKTKDKSSSVMHSQLQQLMRKQSLFIWDDDRGLLKLVPPHAIGHLDITDIPSLQRRSSNTLRITRSAKKRKQGRKRQRRKRNRHRLGSENQRVTEETTPVNGRVESQAETMQPVSPIAHKTQHVQRKMSPSQPTQVRRDSDHQRLVPQPLDKYQGQSPKMTAIGTVTFSPNTADFTPSTVTVPTISPGVNRDKSGMRNDQTRTAEVSNVQLADSTDQRFINHVIRRKPPYNNVVRLSLGCTGTLISPIHVLTAAHCLHDGVTFRLNAYRSQVEVPSSHGFSLHRISMIRVPTGWIKSARPRRVNSDAFRAIHDYAIVTMLTEITGERQFPRFGVRGNSVISNPKFTGFPSDRQSQMWETSCPLDGNSDVVLGGNLLLADCRASPGNSGSAVFVTTLDTGNPASTDPRPNNRRIAGLVSNSMLVNRQGRSKLKTRVTVINIITKRKRKTICAMIGREDHYTIGESRYHTVESCADMIDNGRSDRNPFETLHVHRLYNH</sequence>
<feature type="compositionally biased region" description="Basic residues" evidence="3">
    <location>
        <begin position="101"/>
        <end position="121"/>
    </location>
</feature>
<evidence type="ECO:0000256" key="2">
    <source>
        <dbReference type="ARBA" id="ARBA00022729"/>
    </source>
</evidence>
<feature type="signal peptide" evidence="4">
    <location>
        <begin position="1"/>
        <end position="20"/>
    </location>
</feature>
<comment type="similarity">
    <text evidence="1">Belongs to the peptidase S1 family.</text>
</comment>
<keyword evidence="5" id="KW-1185">Reference proteome</keyword>
<dbReference type="InterPro" id="IPR009003">
    <property type="entry name" value="Peptidase_S1_PA"/>
</dbReference>
<protein>
    <submittedName>
        <fullName evidence="6">Uncharacterized protein LOC110982149</fullName>
    </submittedName>
</protein>
<reference evidence="6" key="1">
    <citation type="submission" date="2025-08" db="UniProtKB">
        <authorList>
            <consortium name="RefSeq"/>
        </authorList>
    </citation>
    <scope>IDENTIFICATION</scope>
</reference>
<dbReference type="PANTHER" id="PTHR15462">
    <property type="entry name" value="SERINE PROTEASE"/>
    <property type="match status" value="1"/>
</dbReference>
<dbReference type="SUPFAM" id="SSF50494">
    <property type="entry name" value="Trypsin-like serine proteases"/>
    <property type="match status" value="1"/>
</dbReference>
<dbReference type="KEGG" id="aplc:110982149"/>
<dbReference type="GeneID" id="110982149"/>
<feature type="compositionally biased region" description="Polar residues" evidence="3">
    <location>
        <begin position="124"/>
        <end position="136"/>
    </location>
</feature>
<evidence type="ECO:0000313" key="6">
    <source>
        <dbReference type="RefSeq" id="XP_022096065.1"/>
    </source>
</evidence>
<gene>
    <name evidence="6" type="primary">LOC110982149</name>
</gene>
<dbReference type="PANTHER" id="PTHR15462:SF8">
    <property type="entry name" value="SERINE PROTEASE"/>
    <property type="match status" value="1"/>
</dbReference>
<evidence type="ECO:0000313" key="5">
    <source>
        <dbReference type="Proteomes" id="UP000694845"/>
    </source>
</evidence>
<dbReference type="InterPro" id="IPR043504">
    <property type="entry name" value="Peptidase_S1_PA_chymotrypsin"/>
</dbReference>
<dbReference type="Proteomes" id="UP000694845">
    <property type="component" value="Unplaced"/>
</dbReference>
<feature type="compositionally biased region" description="Low complexity" evidence="3">
    <location>
        <begin position="214"/>
        <end position="223"/>
    </location>
</feature>
<evidence type="ECO:0000256" key="4">
    <source>
        <dbReference type="SAM" id="SignalP"/>
    </source>
</evidence>
<dbReference type="RefSeq" id="XP_022096065.1">
    <property type="nucleotide sequence ID" value="XM_022240373.1"/>
</dbReference>
<organism evidence="5 6">
    <name type="scientific">Acanthaster planci</name>
    <name type="common">Crown-of-thorns starfish</name>
    <dbReference type="NCBI Taxonomy" id="133434"/>
    <lineage>
        <taxon>Eukaryota</taxon>
        <taxon>Metazoa</taxon>
        <taxon>Echinodermata</taxon>
        <taxon>Eleutherozoa</taxon>
        <taxon>Asterozoa</taxon>
        <taxon>Asteroidea</taxon>
        <taxon>Valvatacea</taxon>
        <taxon>Valvatida</taxon>
        <taxon>Acanthasteridae</taxon>
        <taxon>Acanthaster</taxon>
    </lineage>
</organism>
<feature type="region of interest" description="Disordered" evidence="3">
    <location>
        <begin position="92"/>
        <end position="177"/>
    </location>
</feature>
<dbReference type="AlphaFoldDB" id="A0A8B7YUB3"/>
<dbReference type="PROSITE" id="PS00134">
    <property type="entry name" value="TRYPSIN_HIS"/>
    <property type="match status" value="1"/>
</dbReference>